<dbReference type="GeneID" id="65567714"/>
<dbReference type="RefSeq" id="WP_214420660.1">
    <property type="nucleotide sequence ID" value="NZ_CP075546.1"/>
</dbReference>
<dbReference type="AlphaFoldDB" id="A0A8E7EKT5"/>
<dbReference type="Proteomes" id="UP000680656">
    <property type="component" value="Chromosome"/>
</dbReference>
<dbReference type="GO" id="GO:0043546">
    <property type="term" value="F:molybdopterin cofactor binding"/>
    <property type="evidence" value="ECO:0007669"/>
    <property type="project" value="InterPro"/>
</dbReference>
<sequence>MTNKITLNLITCRTIQQGVAMETGKTSKKYYDAASIIHMHEDDMKKAGIMANTNVRVTSKDGTIVVKAVRTREDVVPGLAMLPMGPWANALVSAYTYSTGEPCFKGFPVDIEPAEKEKVMEAVELIQTLCYGEDRKPPARE</sequence>
<evidence type="ECO:0000259" key="1">
    <source>
        <dbReference type="Pfam" id="PF01568"/>
    </source>
</evidence>
<gene>
    <name evidence="2" type="ORF">KHC33_05110</name>
</gene>
<name>A0A8E7EKT5_9EURY</name>
<dbReference type="Gene3D" id="2.40.40.20">
    <property type="match status" value="1"/>
</dbReference>
<dbReference type="EMBL" id="CP075546">
    <property type="protein sequence ID" value="QVV89880.1"/>
    <property type="molecule type" value="Genomic_DNA"/>
</dbReference>
<dbReference type="KEGG" id="mrtj:KHC33_05110"/>
<evidence type="ECO:0000313" key="2">
    <source>
        <dbReference type="EMBL" id="QVV89880.1"/>
    </source>
</evidence>
<dbReference type="Pfam" id="PF01568">
    <property type="entry name" value="Molydop_binding"/>
    <property type="match status" value="1"/>
</dbReference>
<dbReference type="SUPFAM" id="SSF50692">
    <property type="entry name" value="ADC-like"/>
    <property type="match status" value="1"/>
</dbReference>
<accession>A0A8E7EKT5</accession>
<dbReference type="PIRSF" id="PIRSF015873">
    <property type="entry name" value="FwdD"/>
    <property type="match status" value="1"/>
</dbReference>
<dbReference type="GO" id="GO:0016491">
    <property type="term" value="F:oxidoreductase activity"/>
    <property type="evidence" value="ECO:0007669"/>
    <property type="project" value="InterPro"/>
</dbReference>
<dbReference type="InterPro" id="IPR006657">
    <property type="entry name" value="MoPterin_dinucl-bd_dom"/>
</dbReference>
<keyword evidence="3" id="KW-1185">Reference proteome</keyword>
<evidence type="ECO:0000313" key="3">
    <source>
        <dbReference type="Proteomes" id="UP000680656"/>
    </source>
</evidence>
<dbReference type="InterPro" id="IPR012040">
    <property type="entry name" value="Formylmethanofuran_DH_dsu"/>
</dbReference>
<organism evidence="2 3">
    <name type="scientific">Methanospirillum purgamenti</name>
    <dbReference type="NCBI Taxonomy" id="2834276"/>
    <lineage>
        <taxon>Archaea</taxon>
        <taxon>Methanobacteriati</taxon>
        <taxon>Methanobacteriota</taxon>
        <taxon>Stenosarchaea group</taxon>
        <taxon>Methanomicrobia</taxon>
        <taxon>Methanomicrobiales</taxon>
        <taxon>Methanospirillaceae</taxon>
        <taxon>Methanospirillum</taxon>
    </lineage>
</organism>
<dbReference type="InterPro" id="IPR009010">
    <property type="entry name" value="Asp_de-COase-like_dom_sf"/>
</dbReference>
<feature type="domain" description="Molybdopterin dinucleotide-binding" evidence="1">
    <location>
        <begin position="7"/>
        <end position="107"/>
    </location>
</feature>
<reference evidence="2 3" key="1">
    <citation type="submission" date="2021-05" db="EMBL/GenBank/DDBJ databases">
        <title>A novel Methanospirillum isolate from a pyrite-forming mixed culture.</title>
        <authorList>
            <person name="Bunk B."/>
            <person name="Sproer C."/>
            <person name="Spring S."/>
            <person name="Pester M."/>
        </authorList>
    </citation>
    <scope>NUCLEOTIDE SEQUENCE [LARGE SCALE GENOMIC DNA]</scope>
    <source>
        <strain evidence="2 3">J.3.6.1-F.2.7.3</strain>
    </source>
</reference>
<protein>
    <submittedName>
        <fullName evidence="2">Molybdopterin dinucleotide-binding protein</fullName>
    </submittedName>
</protein>
<proteinExistence type="predicted"/>